<proteinExistence type="inferred from homology"/>
<keyword evidence="4 9" id="KW-1003">Cell membrane</keyword>
<dbReference type="PANTHER" id="PTHR34040:SF2">
    <property type="entry name" value="FLAGELLAR BIOSYNTHETIC PROTEIN FLIQ"/>
    <property type="match status" value="1"/>
</dbReference>
<dbReference type="AlphaFoldDB" id="A0A6N8HW16"/>
<dbReference type="RefSeq" id="WP_066642845.1">
    <property type="nucleotide sequence ID" value="NZ_CP060286.1"/>
</dbReference>
<evidence type="ECO:0000313" key="12">
    <source>
        <dbReference type="Proteomes" id="UP000469440"/>
    </source>
</evidence>
<feature type="transmembrane region" description="Helical" evidence="9">
    <location>
        <begin position="12"/>
        <end position="38"/>
    </location>
</feature>
<evidence type="ECO:0000313" key="13">
    <source>
        <dbReference type="Proteomes" id="UP000515909"/>
    </source>
</evidence>
<keyword evidence="11" id="KW-0282">Flagellum</keyword>
<gene>
    <name evidence="9 11" type="primary">fliQ</name>
    <name evidence="10" type="ORF">CAFE_04150</name>
    <name evidence="11" type="ORF">HCR03_09240</name>
</gene>
<reference evidence="11 13" key="2">
    <citation type="submission" date="2020-08" db="EMBL/GenBank/DDBJ databases">
        <title>The isolate Caproiciproducens sp. 7D4C2 produces n-caproate at mildly acidic conditions from hexoses: genome and rBOX comparison with related strains and chain-elongating bacteria.</title>
        <authorList>
            <person name="Esquivel-Elizondo S."/>
            <person name="Bagci C."/>
            <person name="Temovska M."/>
            <person name="Jeon B.S."/>
            <person name="Bessarab I."/>
            <person name="Williams R.B.H."/>
            <person name="Huson D.H."/>
            <person name="Angenent L.T."/>
        </authorList>
    </citation>
    <scope>NUCLEOTIDE SEQUENCE [LARGE SCALE GENOMIC DNA]</scope>
    <source>
        <strain evidence="11 13">7D4C2</strain>
    </source>
</reference>
<evidence type="ECO:0000256" key="8">
    <source>
        <dbReference type="ARBA" id="ARBA00023143"/>
    </source>
</evidence>
<evidence type="ECO:0000256" key="3">
    <source>
        <dbReference type="ARBA" id="ARBA00021718"/>
    </source>
</evidence>
<evidence type="ECO:0000256" key="4">
    <source>
        <dbReference type="ARBA" id="ARBA00022475"/>
    </source>
</evidence>
<evidence type="ECO:0000256" key="5">
    <source>
        <dbReference type="ARBA" id="ARBA00022692"/>
    </source>
</evidence>
<comment type="similarity">
    <text evidence="2 9">Belongs to the FliQ/MopD/SpaQ family.</text>
</comment>
<keyword evidence="5 9" id="KW-0812">Transmembrane</keyword>
<evidence type="ECO:0000256" key="1">
    <source>
        <dbReference type="ARBA" id="ARBA00004651"/>
    </source>
</evidence>
<dbReference type="Proteomes" id="UP000469440">
    <property type="component" value="Unassembled WGS sequence"/>
</dbReference>
<comment type="subcellular location">
    <subcellularLocation>
        <location evidence="1 9">Cell membrane</location>
        <topology evidence="1">Multi-pass membrane protein</topology>
    </subcellularLocation>
    <subcellularLocation>
        <location evidence="9">Bacterial flagellum basal body</location>
    </subcellularLocation>
</comment>
<keyword evidence="6 9" id="KW-1133">Transmembrane helix</keyword>
<feature type="transmembrane region" description="Helical" evidence="9">
    <location>
        <begin position="50"/>
        <end position="70"/>
    </location>
</feature>
<keyword evidence="8 9" id="KW-0975">Bacterial flagellum</keyword>
<keyword evidence="7 9" id="KW-0472">Membrane</keyword>
<dbReference type="EMBL" id="VWXL01000014">
    <property type="protein sequence ID" value="MVB09750.1"/>
    <property type="molecule type" value="Genomic_DNA"/>
</dbReference>
<dbReference type="KEGG" id="cfem:HCR03_09240"/>
<dbReference type="PIRSF" id="PIRSF004669">
    <property type="entry name" value="FliQ"/>
    <property type="match status" value="1"/>
</dbReference>
<dbReference type="GO" id="GO:0005886">
    <property type="term" value="C:plasma membrane"/>
    <property type="evidence" value="ECO:0007669"/>
    <property type="project" value="UniProtKB-SubCell"/>
</dbReference>
<organism evidence="10 12">
    <name type="scientific">Caproicibacter fermentans</name>
    <dbReference type="NCBI Taxonomy" id="2576756"/>
    <lineage>
        <taxon>Bacteria</taxon>
        <taxon>Bacillati</taxon>
        <taxon>Bacillota</taxon>
        <taxon>Clostridia</taxon>
        <taxon>Eubacteriales</taxon>
        <taxon>Acutalibacteraceae</taxon>
        <taxon>Caproicibacter</taxon>
    </lineage>
</organism>
<evidence type="ECO:0000256" key="6">
    <source>
        <dbReference type="ARBA" id="ARBA00022989"/>
    </source>
</evidence>
<dbReference type="OrthoDB" id="9806440at2"/>
<dbReference type="EMBL" id="CP060286">
    <property type="protein sequence ID" value="QNK42367.1"/>
    <property type="molecule type" value="Genomic_DNA"/>
</dbReference>
<evidence type="ECO:0000256" key="2">
    <source>
        <dbReference type="ARBA" id="ARBA00006156"/>
    </source>
</evidence>
<comment type="function">
    <text evidence="9">Role in flagellar biosynthesis.</text>
</comment>
<dbReference type="GO" id="GO:0009425">
    <property type="term" value="C:bacterial-type flagellum basal body"/>
    <property type="evidence" value="ECO:0007669"/>
    <property type="project" value="UniProtKB-SubCell"/>
</dbReference>
<dbReference type="InterPro" id="IPR006305">
    <property type="entry name" value="FliQ"/>
</dbReference>
<protein>
    <recommendedName>
        <fullName evidence="3 9">Flagellar biosynthetic protein FliQ</fullName>
    </recommendedName>
</protein>
<reference evidence="10 12" key="1">
    <citation type="submission" date="2019-09" db="EMBL/GenBank/DDBJ databases">
        <title>Genome sequence of Clostridium sp. EA1.</title>
        <authorList>
            <person name="Poehlein A."/>
            <person name="Bengelsdorf F.R."/>
            <person name="Daniel R."/>
        </authorList>
    </citation>
    <scope>NUCLEOTIDE SEQUENCE [LARGE SCALE GENOMIC DNA]</scope>
    <source>
        <strain evidence="10 12">EA1</strain>
    </source>
</reference>
<accession>A0A7G8TFH6</accession>
<dbReference type="GO" id="GO:0009306">
    <property type="term" value="P:protein secretion"/>
    <property type="evidence" value="ECO:0007669"/>
    <property type="project" value="InterPro"/>
</dbReference>
<accession>A0A6N8HW16</accession>
<dbReference type="InterPro" id="IPR002191">
    <property type="entry name" value="Bac_export_3"/>
</dbReference>
<dbReference type="Pfam" id="PF01313">
    <property type="entry name" value="Bac_export_3"/>
    <property type="match status" value="1"/>
</dbReference>
<dbReference type="NCBIfam" id="TIGR01402">
    <property type="entry name" value="fliQ"/>
    <property type="match status" value="1"/>
</dbReference>
<sequence length="88" mass="9723">MTVSKVMEVIQAAMLVTLKIAGPILISSMLVGLVISILQAATQIHEQTVAFVPKLFTIAAVMVLLGPWIMQVMNDFMQYIFRLMVSLN</sequence>
<evidence type="ECO:0000256" key="7">
    <source>
        <dbReference type="ARBA" id="ARBA00023136"/>
    </source>
</evidence>
<dbReference type="PRINTS" id="PR00952">
    <property type="entry name" value="TYPE3IMQPROT"/>
</dbReference>
<dbReference type="PANTHER" id="PTHR34040">
    <property type="entry name" value="FLAGELLAR BIOSYNTHETIC PROTEIN FLIQ"/>
    <property type="match status" value="1"/>
</dbReference>
<evidence type="ECO:0000313" key="11">
    <source>
        <dbReference type="EMBL" id="QNK42367.1"/>
    </source>
</evidence>
<evidence type="ECO:0000256" key="9">
    <source>
        <dbReference type="RuleBase" id="RU364090"/>
    </source>
</evidence>
<dbReference type="Proteomes" id="UP000515909">
    <property type="component" value="Chromosome"/>
</dbReference>
<keyword evidence="11" id="KW-0966">Cell projection</keyword>
<keyword evidence="11" id="KW-0969">Cilium</keyword>
<evidence type="ECO:0000313" key="10">
    <source>
        <dbReference type="EMBL" id="MVB09750.1"/>
    </source>
</evidence>
<keyword evidence="12" id="KW-1185">Reference proteome</keyword>
<dbReference type="GO" id="GO:0044780">
    <property type="term" value="P:bacterial-type flagellum assembly"/>
    <property type="evidence" value="ECO:0007669"/>
    <property type="project" value="InterPro"/>
</dbReference>
<name>A0A6N8HW16_9FIRM</name>